<evidence type="ECO:0000313" key="2">
    <source>
        <dbReference type="Proteomes" id="UP000554482"/>
    </source>
</evidence>
<accession>A0A7J6XCG4</accession>
<dbReference type="OrthoDB" id="2011495at2759"/>
<gene>
    <name evidence="1" type="ORF">FRX31_003232</name>
</gene>
<evidence type="ECO:0008006" key="3">
    <source>
        <dbReference type="Google" id="ProtNLM"/>
    </source>
</evidence>
<protein>
    <recommendedName>
        <fullName evidence="3">DUF4283 domain-containing protein</fullName>
    </recommendedName>
</protein>
<organism evidence="1 2">
    <name type="scientific">Thalictrum thalictroides</name>
    <name type="common">Rue-anemone</name>
    <name type="synonym">Anemone thalictroides</name>
    <dbReference type="NCBI Taxonomy" id="46969"/>
    <lineage>
        <taxon>Eukaryota</taxon>
        <taxon>Viridiplantae</taxon>
        <taxon>Streptophyta</taxon>
        <taxon>Embryophyta</taxon>
        <taxon>Tracheophyta</taxon>
        <taxon>Spermatophyta</taxon>
        <taxon>Magnoliopsida</taxon>
        <taxon>Ranunculales</taxon>
        <taxon>Ranunculaceae</taxon>
        <taxon>Thalictroideae</taxon>
        <taxon>Thalictrum</taxon>
    </lineage>
</organism>
<dbReference type="AlphaFoldDB" id="A0A7J6XCG4"/>
<keyword evidence="2" id="KW-1185">Reference proteome</keyword>
<sequence>MGSLGEYMQRRSSREWWRRFTIVELKSFDFERRVTGLEEERVQIKENGRNGRFTAGLTEKGAQWLGELLCTASNNIIKPQRFNDEKMSILGVVRSNKRGVFLEVSFSKNTNDKRGRAIRFPAGRGKEGWADLGLCLLDLFHPGIQHGRKPEITMNIEKQGVVSGFYKQDRKMAEREDEEQKHDKSEINKLAMKSNVQTRVSERKIGCVTVEIGGTGPKSNFGGWVTSVIGEANTKLIDWRWVRSLVEKEFVGTKMFVMDTGEAIFAMASEREARKLGGREKITENGVEVRFRMWTPEFQMLKNEQVVPKQCKVTLVGIPVHLKSEAVVKTMMEKISNSFDIDRDSLNFRSAYVQVTFRDVKIEEIPRIVFLEEEGVKFPVLLEVGKEMEEQRSGNEGDSCSRIEDSVIPGSHYQRVEVENDSVESRVKETGPSPIQSRFDMERVLRPARSMLESPKARRSPSHANRFEALAQGMSEDLEAISVQEVGIEPSTAPPLIIQQRQTGPKRRLGPINSSNNSWNHSLVLSKRMWPTKPGAHNNKTKSMGNRKALAQKALEALDSSVGTPVFYQKGRDGREAEISGAASISQQEQTCPERRNYVDLTSQEGGESRSIEFPPGFEGFQRGPRQQQKFDFDKLLENACCKLKTKKDVWEWVRESGRPIANFMGLSMDGGGQCMDNFLFDMAMAKIKNKGAEVIDGDEVEIDNYMNSNEVLKTNLFING</sequence>
<proteinExistence type="predicted"/>
<evidence type="ECO:0000313" key="1">
    <source>
        <dbReference type="EMBL" id="KAF5207183.1"/>
    </source>
</evidence>
<name>A0A7J6XCG4_THATH</name>
<comment type="caution">
    <text evidence="1">The sequence shown here is derived from an EMBL/GenBank/DDBJ whole genome shotgun (WGS) entry which is preliminary data.</text>
</comment>
<reference evidence="1 2" key="1">
    <citation type="submission" date="2020-06" db="EMBL/GenBank/DDBJ databases">
        <title>Transcriptomic and genomic resources for Thalictrum thalictroides and T. hernandezii: Facilitating candidate gene discovery in an emerging model plant lineage.</title>
        <authorList>
            <person name="Arias T."/>
            <person name="Riano-Pachon D.M."/>
            <person name="Di Stilio V.S."/>
        </authorList>
    </citation>
    <scope>NUCLEOTIDE SEQUENCE [LARGE SCALE GENOMIC DNA]</scope>
    <source>
        <strain evidence="2">cv. WT478/WT964</strain>
        <tissue evidence="1">Leaves</tissue>
    </source>
</reference>
<dbReference type="Proteomes" id="UP000554482">
    <property type="component" value="Unassembled WGS sequence"/>
</dbReference>
<dbReference type="EMBL" id="JABWDY010001748">
    <property type="protein sequence ID" value="KAF5207183.1"/>
    <property type="molecule type" value="Genomic_DNA"/>
</dbReference>